<name>X1SYU2_9ZZZZ</name>
<feature type="non-terminal residue" evidence="1">
    <location>
        <position position="140"/>
    </location>
</feature>
<comment type="caution">
    <text evidence="1">The sequence shown here is derived from an EMBL/GenBank/DDBJ whole genome shotgun (WGS) entry which is preliminary data.</text>
</comment>
<sequence length="140" mass="15333">MGFLQRGFAYGNKRGFASINPPESGIDIGSDPIEREDMVFPGSTYIDMANPANASGTLNTIQVFPLQDLFSLKVATFYRIGGEYPWEYTLKCRDSVLIGDVPGGALRTYNGLTLAVEAEDWIGCYFFEGLLCSSPFGYTA</sequence>
<reference evidence="1" key="1">
    <citation type="journal article" date="2014" name="Front. Microbiol.">
        <title>High frequency of phylogenetically diverse reductive dehalogenase-homologous genes in deep subseafloor sedimentary metagenomes.</title>
        <authorList>
            <person name="Kawai M."/>
            <person name="Futagami T."/>
            <person name="Toyoda A."/>
            <person name="Takaki Y."/>
            <person name="Nishi S."/>
            <person name="Hori S."/>
            <person name="Arai W."/>
            <person name="Tsubouchi T."/>
            <person name="Morono Y."/>
            <person name="Uchiyama I."/>
            <person name="Ito T."/>
            <person name="Fujiyama A."/>
            <person name="Inagaki F."/>
            <person name="Takami H."/>
        </authorList>
    </citation>
    <scope>NUCLEOTIDE SEQUENCE</scope>
    <source>
        <strain evidence="1">Expedition CK06-06</strain>
    </source>
</reference>
<protein>
    <submittedName>
        <fullName evidence="1">Uncharacterized protein</fullName>
    </submittedName>
</protein>
<evidence type="ECO:0000313" key="1">
    <source>
        <dbReference type="EMBL" id="GAI80500.1"/>
    </source>
</evidence>
<organism evidence="1">
    <name type="scientific">marine sediment metagenome</name>
    <dbReference type="NCBI Taxonomy" id="412755"/>
    <lineage>
        <taxon>unclassified sequences</taxon>
        <taxon>metagenomes</taxon>
        <taxon>ecological metagenomes</taxon>
    </lineage>
</organism>
<accession>X1SYU2</accession>
<dbReference type="AlphaFoldDB" id="X1SYU2"/>
<proteinExistence type="predicted"/>
<gene>
    <name evidence="1" type="ORF">S12H4_14214</name>
</gene>
<dbReference type="EMBL" id="BARW01006770">
    <property type="protein sequence ID" value="GAI80500.1"/>
    <property type="molecule type" value="Genomic_DNA"/>
</dbReference>